<gene>
    <name evidence="1" type="ORF">Mgra_00009325</name>
</gene>
<proteinExistence type="predicted"/>
<dbReference type="EMBL" id="JABEBT010000148">
    <property type="protein sequence ID" value="KAF7629174.1"/>
    <property type="molecule type" value="Genomic_DNA"/>
</dbReference>
<accession>A0A8S9ZC92</accession>
<reference evidence="1" key="1">
    <citation type="journal article" date="2020" name="Ecol. Evol.">
        <title>Genome structure and content of the rice root-knot nematode (Meloidogyne graminicola).</title>
        <authorList>
            <person name="Phan N.T."/>
            <person name="Danchin E.G.J."/>
            <person name="Klopp C."/>
            <person name="Perfus-Barbeoch L."/>
            <person name="Kozlowski D.K."/>
            <person name="Koutsovoulos G.D."/>
            <person name="Lopez-Roques C."/>
            <person name="Bouchez O."/>
            <person name="Zahm M."/>
            <person name="Besnard G."/>
            <person name="Bellafiore S."/>
        </authorList>
    </citation>
    <scope>NUCLEOTIDE SEQUENCE</scope>
    <source>
        <strain evidence="1">VN-18</strain>
    </source>
</reference>
<sequence>MRGDAARELFVQLVLQNKESLFSKNATQEVRRNAWERIRAECGELGAVQFAIKSPKELSNKFSDIKRRTLEKKKAFETSGNAKMTLTTIDNHVLDIISYNESEVNVNESITPSLSRKRSLEQMRGNNEPTSDGKLNNCFFNANGLCSSVNLVPDTENRPSNFTPGLTKSKISDLDTQLKKAKLDYFRMQTVAAEEQIYYFRAKGQEAEIRKKILELEYQERKRILNEETTTENNNSFVELK</sequence>
<dbReference type="AlphaFoldDB" id="A0A8S9ZC92"/>
<evidence type="ECO:0000313" key="1">
    <source>
        <dbReference type="EMBL" id="KAF7629174.1"/>
    </source>
</evidence>
<protein>
    <submittedName>
        <fullName evidence="1">BED-type domain-containing protein</fullName>
    </submittedName>
</protein>
<evidence type="ECO:0000313" key="2">
    <source>
        <dbReference type="Proteomes" id="UP000605970"/>
    </source>
</evidence>
<organism evidence="1 2">
    <name type="scientific">Meloidogyne graminicola</name>
    <dbReference type="NCBI Taxonomy" id="189291"/>
    <lineage>
        <taxon>Eukaryota</taxon>
        <taxon>Metazoa</taxon>
        <taxon>Ecdysozoa</taxon>
        <taxon>Nematoda</taxon>
        <taxon>Chromadorea</taxon>
        <taxon>Rhabditida</taxon>
        <taxon>Tylenchina</taxon>
        <taxon>Tylenchomorpha</taxon>
        <taxon>Tylenchoidea</taxon>
        <taxon>Meloidogynidae</taxon>
        <taxon>Meloidogyninae</taxon>
        <taxon>Meloidogyne</taxon>
    </lineage>
</organism>
<dbReference type="Proteomes" id="UP000605970">
    <property type="component" value="Unassembled WGS sequence"/>
</dbReference>
<name>A0A8S9ZC92_9BILA</name>
<comment type="caution">
    <text evidence="1">The sequence shown here is derived from an EMBL/GenBank/DDBJ whole genome shotgun (WGS) entry which is preliminary data.</text>
</comment>
<keyword evidence="2" id="KW-1185">Reference proteome</keyword>